<protein>
    <submittedName>
        <fullName evidence="1">Uncharacterized protein</fullName>
    </submittedName>
</protein>
<dbReference type="AlphaFoldDB" id="A0A9W7SSH5"/>
<accession>A0A9W7SSH5</accession>
<dbReference type="EMBL" id="RIBY02001864">
    <property type="protein sequence ID" value="KAH9827727.1"/>
    <property type="molecule type" value="Genomic_DNA"/>
</dbReference>
<keyword evidence="2" id="KW-1185">Reference proteome</keyword>
<sequence>MSTLLTETVEPFPSYEEVPEQEKMAQICLIYNDPDRFGATAAWICDYADTQPPQDYDECDLFSALEKPISDEIWALLSALSVMLFALFYHVRPIKVSGAATKVSGAPWVRQVQESRWSEATEMGLRWRRSAAVRGVSRRRDGKYGELVNALEKPHEEEQEERVQAVKKEEVTEVEDLCREGFMTDEHSAV</sequence>
<organism evidence="1 2">
    <name type="scientific">Teratosphaeria destructans</name>
    <dbReference type="NCBI Taxonomy" id="418781"/>
    <lineage>
        <taxon>Eukaryota</taxon>
        <taxon>Fungi</taxon>
        <taxon>Dikarya</taxon>
        <taxon>Ascomycota</taxon>
        <taxon>Pezizomycotina</taxon>
        <taxon>Dothideomycetes</taxon>
        <taxon>Dothideomycetidae</taxon>
        <taxon>Mycosphaerellales</taxon>
        <taxon>Teratosphaeriaceae</taxon>
        <taxon>Teratosphaeria</taxon>
    </lineage>
</organism>
<proteinExistence type="predicted"/>
<dbReference type="Proteomes" id="UP001138500">
    <property type="component" value="Unassembled WGS sequence"/>
</dbReference>
<reference evidence="1 2" key="2">
    <citation type="journal article" date="2021" name="Curr. Genet.">
        <title>Genetic response to nitrogen starvation in the aggressive Eucalyptus foliar pathogen Teratosphaeria destructans.</title>
        <authorList>
            <person name="Havenga M."/>
            <person name="Wingfield B.D."/>
            <person name="Wingfield M.J."/>
            <person name="Dreyer L.L."/>
            <person name="Roets F."/>
            <person name="Aylward J."/>
        </authorList>
    </citation>
    <scope>NUCLEOTIDE SEQUENCE [LARGE SCALE GENOMIC DNA]</scope>
    <source>
        <strain evidence="1">CMW44962</strain>
    </source>
</reference>
<gene>
    <name evidence="1" type="ORF">Tdes44962_MAKER09657</name>
</gene>
<comment type="caution">
    <text evidence="1">The sequence shown here is derived from an EMBL/GenBank/DDBJ whole genome shotgun (WGS) entry which is preliminary data.</text>
</comment>
<evidence type="ECO:0000313" key="2">
    <source>
        <dbReference type="Proteomes" id="UP001138500"/>
    </source>
</evidence>
<name>A0A9W7SSH5_9PEZI</name>
<reference evidence="1 2" key="1">
    <citation type="journal article" date="2018" name="IMA Fungus">
        <title>IMA Genome-F 10: Nine draft genome sequences of Claviceps purpurea s.lat., including C. arundinis, C. humidiphila, and C. cf. spartinae, pseudomolecules for the pitch canker pathogen Fusarium circinatum, draft genome of Davidsoniella eucalypti, Grosmannia galeiformis, Quambalaria eucalypti, and Teratosphaeria destructans.</title>
        <authorList>
            <person name="Wingfield B.D."/>
            <person name="Liu M."/>
            <person name="Nguyen H.D."/>
            <person name="Lane F.A."/>
            <person name="Morgan S.W."/>
            <person name="De Vos L."/>
            <person name="Wilken P.M."/>
            <person name="Duong T.A."/>
            <person name="Aylward J."/>
            <person name="Coetzee M.P."/>
            <person name="Dadej K."/>
            <person name="De Beer Z.W."/>
            <person name="Findlay W."/>
            <person name="Havenga M."/>
            <person name="Kolarik M."/>
            <person name="Menzies J.G."/>
            <person name="Naidoo K."/>
            <person name="Pochopski O."/>
            <person name="Shoukouhi P."/>
            <person name="Santana Q.C."/>
            <person name="Seifert K.A."/>
            <person name="Soal N."/>
            <person name="Steenkamp E.T."/>
            <person name="Tatham C.T."/>
            <person name="van der Nest M.A."/>
            <person name="Wingfield M.J."/>
        </authorList>
    </citation>
    <scope>NUCLEOTIDE SEQUENCE [LARGE SCALE GENOMIC DNA]</scope>
    <source>
        <strain evidence="1">CMW44962</strain>
    </source>
</reference>
<evidence type="ECO:0000313" key="1">
    <source>
        <dbReference type="EMBL" id="KAH9827727.1"/>
    </source>
</evidence>